<reference evidence="1 2" key="1">
    <citation type="submission" date="2011-08" db="EMBL/GenBank/DDBJ databases">
        <authorList>
            <person name="Weinstock G."/>
            <person name="Sodergren E."/>
            <person name="Clifton S."/>
            <person name="Fulton L."/>
            <person name="Fulton B."/>
            <person name="Courtney L."/>
            <person name="Fronick C."/>
            <person name="Harrison M."/>
            <person name="Strong C."/>
            <person name="Farmer C."/>
            <person name="Delahaunty K."/>
            <person name="Markovic C."/>
            <person name="Hall O."/>
            <person name="Minx P."/>
            <person name="Tomlinson C."/>
            <person name="Mitreva M."/>
            <person name="Hou S."/>
            <person name="Chen J."/>
            <person name="Wollam A."/>
            <person name="Pepin K.H."/>
            <person name="Johnson M."/>
            <person name="Bhonagiri V."/>
            <person name="Zhang X."/>
            <person name="Suruliraj S."/>
            <person name="Warren W."/>
            <person name="Chinwalla A."/>
            <person name="Mardis E.R."/>
            <person name="Wilson R.K."/>
        </authorList>
    </citation>
    <scope>NUCLEOTIDE SEQUENCE [LARGE SCALE GENOMIC DNA]</scope>
    <source>
        <strain evidence="1 2">DSM 18206</strain>
    </source>
</reference>
<evidence type="ECO:0000313" key="2">
    <source>
        <dbReference type="Proteomes" id="UP000004407"/>
    </source>
</evidence>
<evidence type="ECO:0000313" key="1">
    <source>
        <dbReference type="EMBL" id="EHJ39754.1"/>
    </source>
</evidence>
<dbReference type="AlphaFoldDB" id="G6AY44"/>
<sequence length="209" mass="24730">MKERIYALEKNLGMLRQIDLGDEEEFRFVDVSIYRLIASVRTIRCWSDYGQFNERRLSLCLDGKQDNIKLNGITIFYVVKDILKFYLSRNGCHHNFTINWQIDNGDIYEQSFSLYCEADDNLLPHIVYAILLISEVKNEEMVQIYWDMLTNGSFPINNTIGKNLDDANNLRKIIDKIVQEYPFTEKFFQDGMKNITCFLKKEIDKIELH</sequence>
<dbReference type="GeneID" id="78337212"/>
<accession>G6AY44</accession>
<organism evidence="1 2">
    <name type="scientific">Leyella stercorea DSM 18206</name>
    <dbReference type="NCBI Taxonomy" id="1002367"/>
    <lineage>
        <taxon>Bacteria</taxon>
        <taxon>Pseudomonadati</taxon>
        <taxon>Bacteroidota</taxon>
        <taxon>Bacteroidia</taxon>
        <taxon>Bacteroidales</taxon>
        <taxon>Prevotellaceae</taxon>
        <taxon>Leyella</taxon>
    </lineage>
</organism>
<dbReference type="EMBL" id="AFZZ01000135">
    <property type="protein sequence ID" value="EHJ39754.1"/>
    <property type="molecule type" value="Genomic_DNA"/>
</dbReference>
<protein>
    <submittedName>
        <fullName evidence="1">Uncharacterized protein</fullName>
    </submittedName>
</protein>
<comment type="caution">
    <text evidence="1">The sequence shown here is derived from an EMBL/GenBank/DDBJ whole genome shotgun (WGS) entry which is preliminary data.</text>
</comment>
<name>G6AY44_9BACT</name>
<dbReference type="Proteomes" id="UP000004407">
    <property type="component" value="Unassembled WGS sequence"/>
</dbReference>
<proteinExistence type="predicted"/>
<gene>
    <name evidence="1" type="ORF">HMPREF0673_01553</name>
</gene>
<dbReference type="HOGENOM" id="CLU_1314487_0_0_10"/>
<dbReference type="RefSeq" id="WP_007899936.1">
    <property type="nucleotide sequence ID" value="NZ_JH379427.1"/>
</dbReference>